<reference evidence="2 3" key="2">
    <citation type="submission" date="2018-11" db="EMBL/GenBank/DDBJ databases">
        <authorList>
            <consortium name="Pathogen Informatics"/>
        </authorList>
    </citation>
    <scope>NUCLEOTIDE SEQUENCE [LARGE SCALE GENOMIC DNA]</scope>
    <source>
        <strain evidence="2 3">MHpl1</strain>
    </source>
</reference>
<keyword evidence="1" id="KW-1133">Transmembrane helix</keyword>
<dbReference type="Pfam" id="PF05571">
    <property type="entry name" value="JAMP"/>
    <property type="match status" value="1"/>
</dbReference>
<feature type="transmembrane region" description="Helical" evidence="1">
    <location>
        <begin position="74"/>
        <end position="95"/>
    </location>
</feature>
<dbReference type="PANTHER" id="PTHR12740">
    <property type="entry name" value="JNK1/MAPK8-ASSOCIATED MEMBRANE PROTEIN"/>
    <property type="match status" value="1"/>
</dbReference>
<dbReference type="GO" id="GO:0036503">
    <property type="term" value="P:ERAD pathway"/>
    <property type="evidence" value="ECO:0007669"/>
    <property type="project" value="TreeGrafter"/>
</dbReference>
<reference evidence="4" key="1">
    <citation type="submission" date="2017-02" db="UniProtKB">
        <authorList>
            <consortium name="WormBaseParasite"/>
        </authorList>
    </citation>
    <scope>IDENTIFICATION</scope>
</reference>
<dbReference type="GO" id="GO:0006986">
    <property type="term" value="P:response to unfolded protein"/>
    <property type="evidence" value="ECO:0007669"/>
    <property type="project" value="InterPro"/>
</dbReference>
<dbReference type="GO" id="GO:0031625">
    <property type="term" value="F:ubiquitin protein ligase binding"/>
    <property type="evidence" value="ECO:0007669"/>
    <property type="project" value="TreeGrafter"/>
</dbReference>
<dbReference type="GO" id="GO:0016020">
    <property type="term" value="C:membrane"/>
    <property type="evidence" value="ECO:0007669"/>
    <property type="project" value="InterPro"/>
</dbReference>
<name>A0A0N4X1E7_HAEPC</name>
<evidence type="ECO:0000313" key="4">
    <source>
        <dbReference type="WBParaSite" id="HPLM_0001813901-mRNA-1"/>
    </source>
</evidence>
<dbReference type="PANTHER" id="PTHR12740:SF4">
    <property type="entry name" value="JNK1_MAPK8-ASSOCIATED MEMBRANE PROTEIN"/>
    <property type="match status" value="1"/>
</dbReference>
<dbReference type="OrthoDB" id="5920264at2759"/>
<keyword evidence="1" id="KW-0472">Membrane</keyword>
<sequence length="226" mass="25605">MQVASCLPCTCMVCIVVVVQWTDQKTKKPLGGYPLIQKSCEHCWYPEFYNPMINHVKPMRCSYEVVFPLYSLPFMYLLFLLFSVLCCRSILYVFILKRNRDAKAFYYALLSIPKIAVVHALLAGVLYQSYPYIVMLWSLCANAVHLAAEGKISMKEIAKVVCTSPMHMVMLAVNMTLLAFSLLAISAQNTVVLIRCFVNVNALFVRTTRSPRSQPHETCGSILLKV</sequence>
<dbReference type="EMBL" id="UZAF01020356">
    <property type="protein sequence ID" value="VDO69167.1"/>
    <property type="molecule type" value="Genomic_DNA"/>
</dbReference>
<dbReference type="WBParaSite" id="HPLM_0001813901-mRNA-1">
    <property type="protein sequence ID" value="HPLM_0001813901-mRNA-1"/>
    <property type="gene ID" value="HPLM_0001813901"/>
</dbReference>
<accession>A0A0N4X1E7</accession>
<gene>
    <name evidence="2" type="ORF">HPLM_LOCUS18131</name>
</gene>
<evidence type="ECO:0000313" key="2">
    <source>
        <dbReference type="EMBL" id="VDO69167.1"/>
    </source>
</evidence>
<keyword evidence="1" id="KW-0812">Transmembrane</keyword>
<evidence type="ECO:0000256" key="1">
    <source>
        <dbReference type="SAM" id="Phobius"/>
    </source>
</evidence>
<feature type="transmembrane region" description="Helical" evidence="1">
    <location>
        <begin position="169"/>
        <end position="187"/>
    </location>
</feature>
<feature type="transmembrane region" description="Helical" evidence="1">
    <location>
        <begin position="104"/>
        <end position="123"/>
    </location>
</feature>
<dbReference type="AlphaFoldDB" id="A0A0N4X1E7"/>
<dbReference type="Proteomes" id="UP000268014">
    <property type="component" value="Unassembled WGS sequence"/>
</dbReference>
<organism evidence="4">
    <name type="scientific">Haemonchus placei</name>
    <name type="common">Barber's pole worm</name>
    <dbReference type="NCBI Taxonomy" id="6290"/>
    <lineage>
        <taxon>Eukaryota</taxon>
        <taxon>Metazoa</taxon>
        <taxon>Ecdysozoa</taxon>
        <taxon>Nematoda</taxon>
        <taxon>Chromadorea</taxon>
        <taxon>Rhabditida</taxon>
        <taxon>Rhabditina</taxon>
        <taxon>Rhabditomorpha</taxon>
        <taxon>Strongyloidea</taxon>
        <taxon>Trichostrongylidae</taxon>
        <taxon>Haemonchus</taxon>
    </lineage>
</organism>
<protein>
    <submittedName>
        <fullName evidence="4">GPI mannosyltransferase 2</fullName>
    </submittedName>
</protein>
<keyword evidence="3" id="KW-1185">Reference proteome</keyword>
<evidence type="ECO:0000313" key="3">
    <source>
        <dbReference type="Proteomes" id="UP000268014"/>
    </source>
</evidence>
<dbReference type="InterPro" id="IPR008485">
    <property type="entry name" value="JAMP"/>
</dbReference>
<proteinExistence type="predicted"/>